<feature type="domain" description="FAD-binding PCMH-type" evidence="7">
    <location>
        <begin position="25"/>
        <end position="190"/>
    </location>
</feature>
<evidence type="ECO:0000256" key="6">
    <source>
        <dbReference type="SAM" id="MobiDB-lite"/>
    </source>
</evidence>
<dbReference type="InterPro" id="IPR012951">
    <property type="entry name" value="BBE"/>
</dbReference>
<evidence type="ECO:0000256" key="5">
    <source>
        <dbReference type="ARBA" id="ARBA00023002"/>
    </source>
</evidence>
<dbReference type="InterPro" id="IPR016167">
    <property type="entry name" value="FAD-bd_PCMH_sub1"/>
</dbReference>
<sequence length="435" mass="46883">LKNSCKGSVCEPGDEGYNNSKWAPNATRPSKIIVTPEETEDVVKAIKYARSQGLPLAVRGGGHSSSTASATDGLLVDMQKMNNIRVDADAKVAYVQAGAKVAQVEAETIKYGTSLLQVGIGGYTIGGGIGYSTGAYGLAVDNLVSATVVLASGEVAQASDSENPDLLWGLRGGGSNFGIVVELGVKLHPQRADAYSISYVYLPSQLPAVVEAINEYRKAQNSHESVFFLIGLGPDKNPYVILNGLSNSSQEEGEGAFNRFLDLKPVNTTAVQVPWAEVSKLTDSLNVVPGGKIFVGAHVDNFDVEQVQKTYDAWQEAVKKAPFSIVMYEFFDYGKVASVPLGDTAFAQRYDVNDYITSAWDDLLKLRSVVSGSSSQAARETLGYANYADPFCTRNDNDEYARKVFGANYARLQEVKKKYDPDVAFDRWFAVSPAA</sequence>
<dbReference type="Gene3D" id="3.30.43.10">
    <property type="entry name" value="Uridine Diphospho-n-acetylenolpyruvylglucosamine Reductase, domain 2"/>
    <property type="match status" value="1"/>
</dbReference>
<proteinExistence type="inferred from homology"/>
<feature type="non-terminal residue" evidence="8">
    <location>
        <position position="1"/>
    </location>
</feature>
<gene>
    <name evidence="8" type="ORF">M407DRAFT_229637</name>
</gene>
<organism evidence="8 9">
    <name type="scientific">Tulasnella calospora MUT 4182</name>
    <dbReference type="NCBI Taxonomy" id="1051891"/>
    <lineage>
        <taxon>Eukaryota</taxon>
        <taxon>Fungi</taxon>
        <taxon>Dikarya</taxon>
        <taxon>Basidiomycota</taxon>
        <taxon>Agaricomycotina</taxon>
        <taxon>Agaricomycetes</taxon>
        <taxon>Cantharellales</taxon>
        <taxon>Tulasnellaceae</taxon>
        <taxon>Tulasnella</taxon>
    </lineage>
</organism>
<reference evidence="8 9" key="1">
    <citation type="submission" date="2014-04" db="EMBL/GenBank/DDBJ databases">
        <authorList>
            <consortium name="DOE Joint Genome Institute"/>
            <person name="Kuo A."/>
            <person name="Girlanda M."/>
            <person name="Perotto S."/>
            <person name="Kohler A."/>
            <person name="Nagy L.G."/>
            <person name="Floudas D."/>
            <person name="Copeland A."/>
            <person name="Barry K.W."/>
            <person name="Cichocki N."/>
            <person name="Veneault-Fourrey C."/>
            <person name="LaButti K."/>
            <person name="Lindquist E.A."/>
            <person name="Lipzen A."/>
            <person name="Lundell T."/>
            <person name="Morin E."/>
            <person name="Murat C."/>
            <person name="Sun H."/>
            <person name="Tunlid A."/>
            <person name="Henrissat B."/>
            <person name="Grigoriev I.V."/>
            <person name="Hibbett D.S."/>
            <person name="Martin F."/>
            <person name="Nordberg H.P."/>
            <person name="Cantor M.N."/>
            <person name="Hua S.X."/>
        </authorList>
    </citation>
    <scope>NUCLEOTIDE SEQUENCE [LARGE SCALE GENOMIC DNA]</scope>
    <source>
        <strain evidence="8 9">MUT 4182</strain>
    </source>
</reference>
<evidence type="ECO:0000256" key="1">
    <source>
        <dbReference type="ARBA" id="ARBA00001974"/>
    </source>
</evidence>
<dbReference type="GO" id="GO:0016491">
    <property type="term" value="F:oxidoreductase activity"/>
    <property type="evidence" value="ECO:0007669"/>
    <property type="project" value="UniProtKB-KW"/>
</dbReference>
<dbReference type="SUPFAM" id="SSF56176">
    <property type="entry name" value="FAD-binding/transporter-associated domain-like"/>
    <property type="match status" value="1"/>
</dbReference>
<name>A0A0C3QLT0_9AGAM</name>
<keyword evidence="3" id="KW-0285">Flavoprotein</keyword>
<evidence type="ECO:0000256" key="4">
    <source>
        <dbReference type="ARBA" id="ARBA00022827"/>
    </source>
</evidence>
<dbReference type="Pfam" id="PF08031">
    <property type="entry name" value="BBE"/>
    <property type="match status" value="1"/>
</dbReference>
<dbReference type="AlphaFoldDB" id="A0A0C3QLT0"/>
<dbReference type="Gene3D" id="3.40.462.20">
    <property type="match status" value="1"/>
</dbReference>
<reference evidence="9" key="2">
    <citation type="submission" date="2015-01" db="EMBL/GenBank/DDBJ databases">
        <title>Evolutionary Origins and Diversification of the Mycorrhizal Mutualists.</title>
        <authorList>
            <consortium name="DOE Joint Genome Institute"/>
            <consortium name="Mycorrhizal Genomics Consortium"/>
            <person name="Kohler A."/>
            <person name="Kuo A."/>
            <person name="Nagy L.G."/>
            <person name="Floudas D."/>
            <person name="Copeland A."/>
            <person name="Barry K.W."/>
            <person name="Cichocki N."/>
            <person name="Veneault-Fourrey C."/>
            <person name="LaButti K."/>
            <person name="Lindquist E.A."/>
            <person name="Lipzen A."/>
            <person name="Lundell T."/>
            <person name="Morin E."/>
            <person name="Murat C."/>
            <person name="Riley R."/>
            <person name="Ohm R."/>
            <person name="Sun H."/>
            <person name="Tunlid A."/>
            <person name="Henrissat B."/>
            <person name="Grigoriev I.V."/>
            <person name="Hibbett D.S."/>
            <person name="Martin F."/>
        </authorList>
    </citation>
    <scope>NUCLEOTIDE SEQUENCE [LARGE SCALE GENOMIC DNA]</scope>
    <source>
        <strain evidence="9">MUT 4182</strain>
    </source>
</reference>
<dbReference type="PROSITE" id="PS51387">
    <property type="entry name" value="FAD_PCMH"/>
    <property type="match status" value="1"/>
</dbReference>
<comment type="similarity">
    <text evidence="2">Belongs to the oxygen-dependent FAD-linked oxidoreductase family.</text>
</comment>
<dbReference type="InterPro" id="IPR036318">
    <property type="entry name" value="FAD-bd_PCMH-like_sf"/>
</dbReference>
<evidence type="ECO:0000256" key="2">
    <source>
        <dbReference type="ARBA" id="ARBA00005466"/>
    </source>
</evidence>
<keyword evidence="4" id="KW-0274">FAD</keyword>
<evidence type="ECO:0000313" key="8">
    <source>
        <dbReference type="EMBL" id="KIO33770.1"/>
    </source>
</evidence>
<evidence type="ECO:0000259" key="7">
    <source>
        <dbReference type="PROSITE" id="PS51387"/>
    </source>
</evidence>
<dbReference type="HOGENOM" id="CLU_018354_10_0_1"/>
<comment type="cofactor">
    <cofactor evidence="1">
        <name>FAD</name>
        <dbReference type="ChEBI" id="CHEBI:57692"/>
    </cofactor>
</comment>
<dbReference type="STRING" id="1051891.A0A0C3QLT0"/>
<keyword evidence="9" id="KW-1185">Reference proteome</keyword>
<dbReference type="PANTHER" id="PTHR42973">
    <property type="entry name" value="BINDING OXIDOREDUCTASE, PUTATIVE (AFU_ORTHOLOGUE AFUA_1G17690)-RELATED"/>
    <property type="match status" value="1"/>
</dbReference>
<dbReference type="InterPro" id="IPR006094">
    <property type="entry name" value="Oxid_FAD_bind_N"/>
</dbReference>
<dbReference type="InterPro" id="IPR016169">
    <property type="entry name" value="FAD-bd_PCMH_sub2"/>
</dbReference>
<feature type="region of interest" description="Disordered" evidence="6">
    <location>
        <begin position="1"/>
        <end position="22"/>
    </location>
</feature>
<dbReference type="EMBL" id="KN822946">
    <property type="protein sequence ID" value="KIO33770.1"/>
    <property type="molecule type" value="Genomic_DNA"/>
</dbReference>
<accession>A0A0C3QLT0</accession>
<dbReference type="Pfam" id="PF01565">
    <property type="entry name" value="FAD_binding_4"/>
    <property type="match status" value="1"/>
</dbReference>
<dbReference type="Gene3D" id="3.30.465.10">
    <property type="match status" value="1"/>
</dbReference>
<dbReference type="InterPro" id="IPR016166">
    <property type="entry name" value="FAD-bd_PCMH"/>
</dbReference>
<dbReference type="InterPro" id="IPR050416">
    <property type="entry name" value="FAD-linked_Oxidoreductase"/>
</dbReference>
<protein>
    <recommendedName>
        <fullName evidence="7">FAD-binding PCMH-type domain-containing protein</fullName>
    </recommendedName>
</protein>
<evidence type="ECO:0000256" key="3">
    <source>
        <dbReference type="ARBA" id="ARBA00022630"/>
    </source>
</evidence>
<dbReference type="PANTHER" id="PTHR42973:SF39">
    <property type="entry name" value="FAD-BINDING PCMH-TYPE DOMAIN-CONTAINING PROTEIN"/>
    <property type="match status" value="1"/>
</dbReference>
<keyword evidence="5" id="KW-0560">Oxidoreductase</keyword>
<dbReference type="GO" id="GO:0071949">
    <property type="term" value="F:FAD binding"/>
    <property type="evidence" value="ECO:0007669"/>
    <property type="project" value="InterPro"/>
</dbReference>
<dbReference type="Proteomes" id="UP000054248">
    <property type="component" value="Unassembled WGS sequence"/>
</dbReference>
<dbReference type="OrthoDB" id="415825at2759"/>
<evidence type="ECO:0000313" key="9">
    <source>
        <dbReference type="Proteomes" id="UP000054248"/>
    </source>
</evidence>